<gene>
    <name evidence="5" type="primary">rplY</name>
    <name evidence="5" type="synonym">ctc</name>
    <name evidence="9" type="ORF">COT96_01030</name>
</gene>
<dbReference type="InterPro" id="IPR020930">
    <property type="entry name" value="Ribosomal_uL5_bac-type"/>
</dbReference>
<dbReference type="Gene3D" id="2.40.240.10">
    <property type="entry name" value="Ribosomal Protein L25, Chain P"/>
    <property type="match status" value="1"/>
</dbReference>
<keyword evidence="3 5" id="KW-0689">Ribosomal protein</keyword>
<feature type="domain" description="Large ribosomal subunit protein bL25 beta" evidence="8">
    <location>
        <begin position="101"/>
        <end position="185"/>
    </location>
</feature>
<dbReference type="GO" id="GO:0006412">
    <property type="term" value="P:translation"/>
    <property type="evidence" value="ECO:0007669"/>
    <property type="project" value="UniProtKB-UniRule"/>
</dbReference>
<dbReference type="Proteomes" id="UP000228964">
    <property type="component" value="Unassembled WGS sequence"/>
</dbReference>
<evidence type="ECO:0000256" key="2">
    <source>
        <dbReference type="ARBA" id="ARBA00022884"/>
    </source>
</evidence>
<evidence type="ECO:0000256" key="5">
    <source>
        <dbReference type="HAMAP-Rule" id="MF_01334"/>
    </source>
</evidence>
<evidence type="ECO:0000256" key="1">
    <source>
        <dbReference type="ARBA" id="ARBA00022730"/>
    </source>
</evidence>
<organism evidence="9 10">
    <name type="scientific">Candidatus Falkowbacteria bacterium CG10_big_fil_rev_8_21_14_0_10_38_22</name>
    <dbReference type="NCBI Taxonomy" id="1974564"/>
    <lineage>
        <taxon>Bacteria</taxon>
        <taxon>Candidatus Falkowiibacteriota</taxon>
    </lineage>
</organism>
<keyword evidence="1 5" id="KW-0699">rRNA-binding</keyword>
<name>A0A2M6WRT5_9BACT</name>
<keyword evidence="4 5" id="KW-0687">Ribonucleoprotein</keyword>
<dbReference type="Gene3D" id="2.170.120.20">
    <property type="entry name" value="Ribosomal protein L25, beta domain"/>
    <property type="match status" value="1"/>
</dbReference>
<dbReference type="HAMAP" id="MF_01334">
    <property type="entry name" value="Ribosomal_bL25_CTC"/>
    <property type="match status" value="1"/>
</dbReference>
<dbReference type="EMBL" id="PFAO01000023">
    <property type="protein sequence ID" value="PIT95483.1"/>
    <property type="molecule type" value="Genomic_DNA"/>
</dbReference>
<feature type="domain" description="Large ribosomal subunit protein bL25 L25" evidence="7">
    <location>
        <begin position="7"/>
        <end position="93"/>
    </location>
</feature>
<reference evidence="10" key="1">
    <citation type="submission" date="2017-09" db="EMBL/GenBank/DDBJ databases">
        <title>Depth-based differentiation of microbial function through sediment-hosted aquifers and enrichment of novel symbionts in the deep terrestrial subsurface.</title>
        <authorList>
            <person name="Probst A.J."/>
            <person name="Ladd B."/>
            <person name="Jarett J.K."/>
            <person name="Geller-Mcgrath D.E."/>
            <person name="Sieber C.M.K."/>
            <person name="Emerson J.B."/>
            <person name="Anantharaman K."/>
            <person name="Thomas B.C."/>
            <person name="Malmstrom R."/>
            <person name="Stieglmeier M."/>
            <person name="Klingl A."/>
            <person name="Woyke T."/>
            <person name="Ryan C.M."/>
            <person name="Banfield J.F."/>
        </authorList>
    </citation>
    <scope>NUCLEOTIDE SEQUENCE [LARGE SCALE GENOMIC DNA]</scope>
</reference>
<evidence type="ECO:0000256" key="3">
    <source>
        <dbReference type="ARBA" id="ARBA00022980"/>
    </source>
</evidence>
<dbReference type="GO" id="GO:0022625">
    <property type="term" value="C:cytosolic large ribosomal subunit"/>
    <property type="evidence" value="ECO:0007669"/>
    <property type="project" value="TreeGrafter"/>
</dbReference>
<dbReference type="InterPro" id="IPR001021">
    <property type="entry name" value="Ribosomal_bL25_long"/>
</dbReference>
<evidence type="ECO:0000259" key="7">
    <source>
        <dbReference type="Pfam" id="PF01386"/>
    </source>
</evidence>
<dbReference type="PANTHER" id="PTHR33284">
    <property type="entry name" value="RIBOSOMAL PROTEIN L25/GLN-TRNA SYNTHETASE, ANTI-CODON-BINDING DOMAIN-CONTAINING PROTEIN"/>
    <property type="match status" value="1"/>
</dbReference>
<dbReference type="PANTHER" id="PTHR33284:SF1">
    <property type="entry name" value="RIBOSOMAL PROTEIN L25_GLN-TRNA SYNTHETASE, ANTI-CODON-BINDING DOMAIN-CONTAINING PROTEIN"/>
    <property type="match status" value="1"/>
</dbReference>
<evidence type="ECO:0000256" key="6">
    <source>
        <dbReference type="SAM" id="MobiDB-lite"/>
    </source>
</evidence>
<comment type="caution">
    <text evidence="9">The sequence shown here is derived from an EMBL/GenBank/DDBJ whole genome shotgun (WGS) entry which is preliminary data.</text>
</comment>
<dbReference type="Pfam" id="PF01386">
    <property type="entry name" value="Ribosomal_L25p"/>
    <property type="match status" value="1"/>
</dbReference>
<dbReference type="Pfam" id="PF14693">
    <property type="entry name" value="Ribosomal_TL5_C"/>
    <property type="match status" value="1"/>
</dbReference>
<evidence type="ECO:0000313" key="9">
    <source>
        <dbReference type="EMBL" id="PIT95483.1"/>
    </source>
</evidence>
<dbReference type="CDD" id="cd00495">
    <property type="entry name" value="Ribosomal_L25_TL5_CTC"/>
    <property type="match status" value="1"/>
</dbReference>
<comment type="function">
    <text evidence="5">This is one of the proteins that binds to the 5S RNA in the ribosome where it forms part of the central protuberance.</text>
</comment>
<dbReference type="InterPro" id="IPR020056">
    <property type="entry name" value="Rbsml_bL25/Gln-tRNA_synth_N"/>
</dbReference>
<dbReference type="GO" id="GO:0003735">
    <property type="term" value="F:structural constituent of ribosome"/>
    <property type="evidence" value="ECO:0007669"/>
    <property type="project" value="InterPro"/>
</dbReference>
<comment type="subunit">
    <text evidence="5">Part of the 50S ribosomal subunit; part of the 5S rRNA/L5/L18/L25 subcomplex. Contacts the 5S rRNA. Binds to the 5S rRNA independently of L5 and L18.</text>
</comment>
<protein>
    <recommendedName>
        <fullName evidence="5">Large ribosomal subunit protein bL25</fullName>
    </recommendedName>
    <alternativeName>
        <fullName evidence="5">General stress protein CTC</fullName>
    </alternativeName>
</protein>
<dbReference type="GO" id="GO:0008097">
    <property type="term" value="F:5S rRNA binding"/>
    <property type="evidence" value="ECO:0007669"/>
    <property type="project" value="InterPro"/>
</dbReference>
<proteinExistence type="inferred from homology"/>
<evidence type="ECO:0000313" key="10">
    <source>
        <dbReference type="Proteomes" id="UP000228964"/>
    </source>
</evidence>
<evidence type="ECO:0000256" key="4">
    <source>
        <dbReference type="ARBA" id="ARBA00023274"/>
    </source>
</evidence>
<feature type="region of interest" description="Disordered" evidence="6">
    <location>
        <begin position="189"/>
        <end position="222"/>
    </location>
</feature>
<dbReference type="InterPro" id="IPR020057">
    <property type="entry name" value="Ribosomal_bL25_b-dom"/>
</dbReference>
<dbReference type="InterPro" id="IPR029751">
    <property type="entry name" value="Ribosomal_L25_dom"/>
</dbReference>
<keyword evidence="2 5" id="KW-0694">RNA-binding</keyword>
<dbReference type="InterPro" id="IPR011035">
    <property type="entry name" value="Ribosomal_bL25/Gln-tRNA_synth"/>
</dbReference>
<sequence length="222" mass="24278">MTKKIKLNAQTKSEPNGRAKKIRNSGYIPAVVYGSGITNTAIKIKRHDFEQALALAGESNLIDLSIDDKEPVKVIIKEVAKDNIKDNIIHVDFYRVDMSKKITTEIPLSFINESLAIKELGGTLIKNIDSLEITCLPSDLVDHIDVNLGQLQNFGDLIRIEDVKLPAGMALVSRTNEVIVSVTEATKEEELVKPAAAPSEEAAGKTEEPAAAETESDKDKEK</sequence>
<dbReference type="NCBIfam" id="TIGR00731">
    <property type="entry name" value="bL25_bact_ctc"/>
    <property type="match status" value="1"/>
</dbReference>
<comment type="similarity">
    <text evidence="5">Belongs to the bacterial ribosomal protein bL25 family. CTC subfamily.</text>
</comment>
<evidence type="ECO:0000259" key="8">
    <source>
        <dbReference type="Pfam" id="PF14693"/>
    </source>
</evidence>
<dbReference type="AlphaFoldDB" id="A0A2M6WRT5"/>
<dbReference type="InterPro" id="IPR037121">
    <property type="entry name" value="Ribosomal_bL25_C"/>
</dbReference>
<accession>A0A2M6WRT5</accession>
<dbReference type="SUPFAM" id="SSF50715">
    <property type="entry name" value="Ribosomal protein L25-like"/>
    <property type="match status" value="1"/>
</dbReference>